<dbReference type="AlphaFoldDB" id="A0A7M7H692"/>
<sequence length="207" mass="23568">MRFYHIFAGITYIIFGSAMMKSSNGKLVLDFTKLDNLNGWMESSDTVRRVGMSKATLTLQKTQVFQRAVFFTLLNAQPNGAGFAGMRIPVSWDLREYDELRIRCRGQGQNSHYKIVLRHKGQSSSDEVEYEQFFEAPLSNSSFSEVVLPLGNFKPYFRGREVKDAEPLDRARISMFGLQIYGGVYLPIKQSGVSALEIETVEVRRNN</sequence>
<evidence type="ECO:0000313" key="4">
    <source>
        <dbReference type="Proteomes" id="UP000002358"/>
    </source>
</evidence>
<protein>
    <recommendedName>
        <fullName evidence="2">NADH:ubiquinone oxidoreductase intermediate-associated protein 30 domain-containing protein</fullName>
    </recommendedName>
</protein>
<comment type="similarity">
    <text evidence="1">Belongs to the CIA30 family.</text>
</comment>
<proteinExistence type="inferred from homology"/>
<evidence type="ECO:0000256" key="1">
    <source>
        <dbReference type="ARBA" id="ARBA00007884"/>
    </source>
</evidence>
<organism evidence="3 4">
    <name type="scientific">Nasonia vitripennis</name>
    <name type="common">Parasitic wasp</name>
    <dbReference type="NCBI Taxonomy" id="7425"/>
    <lineage>
        <taxon>Eukaryota</taxon>
        <taxon>Metazoa</taxon>
        <taxon>Ecdysozoa</taxon>
        <taxon>Arthropoda</taxon>
        <taxon>Hexapoda</taxon>
        <taxon>Insecta</taxon>
        <taxon>Pterygota</taxon>
        <taxon>Neoptera</taxon>
        <taxon>Endopterygota</taxon>
        <taxon>Hymenoptera</taxon>
        <taxon>Apocrita</taxon>
        <taxon>Proctotrupomorpha</taxon>
        <taxon>Chalcidoidea</taxon>
        <taxon>Pteromalidae</taxon>
        <taxon>Pteromalinae</taxon>
        <taxon>Nasonia</taxon>
    </lineage>
</organism>
<keyword evidence="4" id="KW-1185">Reference proteome</keyword>
<reference evidence="3" key="1">
    <citation type="submission" date="2021-01" db="UniProtKB">
        <authorList>
            <consortium name="EnsemblMetazoa"/>
        </authorList>
    </citation>
    <scope>IDENTIFICATION</scope>
</reference>
<dbReference type="GO" id="GO:0010257">
    <property type="term" value="P:NADH dehydrogenase complex assembly"/>
    <property type="evidence" value="ECO:0007669"/>
    <property type="project" value="TreeGrafter"/>
</dbReference>
<evidence type="ECO:0000259" key="2">
    <source>
        <dbReference type="Pfam" id="PF08547"/>
    </source>
</evidence>
<dbReference type="OrthoDB" id="426386at2759"/>
<dbReference type="GO" id="GO:0051082">
    <property type="term" value="F:unfolded protein binding"/>
    <property type="evidence" value="ECO:0007669"/>
    <property type="project" value="TreeGrafter"/>
</dbReference>
<dbReference type="PANTHER" id="PTHR13194:SF19">
    <property type="entry name" value="NAD(P)-BINDING ROSSMANN-FOLD SUPERFAMILY PROTEIN"/>
    <property type="match status" value="1"/>
</dbReference>
<feature type="domain" description="NADH:ubiquinone oxidoreductase intermediate-associated protein 30" evidence="2">
    <location>
        <begin position="30"/>
        <end position="196"/>
    </location>
</feature>
<dbReference type="InterPro" id="IPR008979">
    <property type="entry name" value="Galactose-bd-like_sf"/>
</dbReference>
<dbReference type="EnsemblMetazoa" id="XM_008203944">
    <property type="protein sequence ID" value="XP_008202166"/>
    <property type="gene ID" value="LOC103315391"/>
</dbReference>
<name>A0A7M7H692_NASVI</name>
<accession>A0A7M7H692</accession>
<evidence type="ECO:0000313" key="3">
    <source>
        <dbReference type="EnsemblMetazoa" id="XP_008202166"/>
    </source>
</evidence>
<dbReference type="InterPro" id="IPR039131">
    <property type="entry name" value="NDUFAF1"/>
</dbReference>
<dbReference type="InterPro" id="IPR013857">
    <property type="entry name" value="NADH-UbQ_OxRdtase-assoc_prot30"/>
</dbReference>
<dbReference type="SMR" id="A0A7M7H692"/>
<gene>
    <name evidence="3" type="primary">103315391</name>
</gene>
<dbReference type="SUPFAM" id="SSF49785">
    <property type="entry name" value="Galactose-binding domain-like"/>
    <property type="match status" value="1"/>
</dbReference>
<dbReference type="Proteomes" id="UP000002358">
    <property type="component" value="Chromosome 2"/>
</dbReference>
<dbReference type="PANTHER" id="PTHR13194">
    <property type="entry name" value="COMPLEX I INTERMEDIATE-ASSOCIATED PROTEIN 30"/>
    <property type="match status" value="1"/>
</dbReference>
<dbReference type="Pfam" id="PF08547">
    <property type="entry name" value="CIA30"/>
    <property type="match status" value="1"/>
</dbReference>